<protein>
    <submittedName>
        <fullName evidence="1">Uncharacterized protein</fullName>
    </submittedName>
</protein>
<evidence type="ECO:0000313" key="1">
    <source>
        <dbReference type="EnsemblMetazoa" id="Aqu2.1.04246_001"/>
    </source>
</evidence>
<organism evidence="1">
    <name type="scientific">Amphimedon queenslandica</name>
    <name type="common">Sponge</name>
    <dbReference type="NCBI Taxonomy" id="400682"/>
    <lineage>
        <taxon>Eukaryota</taxon>
        <taxon>Metazoa</taxon>
        <taxon>Porifera</taxon>
        <taxon>Demospongiae</taxon>
        <taxon>Heteroscleromorpha</taxon>
        <taxon>Haplosclerida</taxon>
        <taxon>Niphatidae</taxon>
        <taxon>Amphimedon</taxon>
    </lineage>
</organism>
<sequence>MAAGPNGNQYYLSTSHNFEDILAWSKDNRDKMKPTGYCEDDLYQFTRAAQCVMRFALLRALGLEGYCPRSNIVMKNKGALKVTSAKPVDN</sequence>
<name>A0A1X7SQ50_AMPQE</name>
<dbReference type="InParanoid" id="A0A1X7SQ50"/>
<dbReference type="EnsemblMetazoa" id="Aqu2.1.04246_001">
    <property type="protein sequence ID" value="Aqu2.1.04246_001"/>
    <property type="gene ID" value="Aqu2.1.04246"/>
</dbReference>
<proteinExistence type="predicted"/>
<dbReference type="AlphaFoldDB" id="A0A1X7SQ50"/>
<accession>A0A1X7SQ50</accession>
<reference evidence="1" key="1">
    <citation type="submission" date="2017-05" db="UniProtKB">
        <authorList>
            <consortium name="EnsemblMetazoa"/>
        </authorList>
    </citation>
    <scope>IDENTIFICATION</scope>
</reference>